<gene>
    <name evidence="4" type="primary">LOC113793470</name>
</gene>
<evidence type="ECO:0000256" key="1">
    <source>
        <dbReference type="SAM" id="MobiDB-lite"/>
    </source>
</evidence>
<proteinExistence type="predicted"/>
<evidence type="ECO:0000313" key="3">
    <source>
        <dbReference type="Proteomes" id="UP000515146"/>
    </source>
</evidence>
<dbReference type="PANTHER" id="PTHR12307">
    <property type="entry name" value="PROTEIN PHOSPHATASE 1 REGULATORY SUBUNIT"/>
    <property type="match status" value="1"/>
</dbReference>
<dbReference type="GO" id="GO:0000164">
    <property type="term" value="C:protein phosphatase type 1 complex"/>
    <property type="evidence" value="ECO:0007669"/>
    <property type="project" value="TreeGrafter"/>
</dbReference>
<evidence type="ECO:0000313" key="4">
    <source>
        <dbReference type="RefSeq" id="XP_027199315.1"/>
    </source>
</evidence>
<organism evidence="3 4">
    <name type="scientific">Dermatophagoides pteronyssinus</name>
    <name type="common">European house dust mite</name>
    <dbReference type="NCBI Taxonomy" id="6956"/>
    <lineage>
        <taxon>Eukaryota</taxon>
        <taxon>Metazoa</taxon>
        <taxon>Ecdysozoa</taxon>
        <taxon>Arthropoda</taxon>
        <taxon>Chelicerata</taxon>
        <taxon>Arachnida</taxon>
        <taxon>Acari</taxon>
        <taxon>Acariformes</taxon>
        <taxon>Sarcoptiformes</taxon>
        <taxon>Astigmata</taxon>
        <taxon>Psoroptidia</taxon>
        <taxon>Analgoidea</taxon>
        <taxon>Pyroglyphidae</taxon>
        <taxon>Dermatophagoidinae</taxon>
        <taxon>Dermatophagoides</taxon>
    </lineage>
</organism>
<dbReference type="FunCoup" id="A0A6P6Y227">
    <property type="interactions" value="1"/>
</dbReference>
<feature type="region of interest" description="Disordered" evidence="1">
    <location>
        <begin position="282"/>
        <end position="306"/>
    </location>
</feature>
<evidence type="ECO:0000259" key="2">
    <source>
        <dbReference type="PROSITE" id="PS51159"/>
    </source>
</evidence>
<accession>A0A6P6Y227</accession>
<dbReference type="InterPro" id="IPR050782">
    <property type="entry name" value="PP1_regulatory_subunit_3"/>
</dbReference>
<feature type="domain" description="CBM21" evidence="2">
    <location>
        <begin position="402"/>
        <end position="522"/>
    </location>
</feature>
<feature type="compositionally biased region" description="Polar residues" evidence="1">
    <location>
        <begin position="229"/>
        <end position="251"/>
    </location>
</feature>
<dbReference type="Proteomes" id="UP000515146">
    <property type="component" value="Unplaced"/>
</dbReference>
<dbReference type="RefSeq" id="XP_027199315.1">
    <property type="nucleotide sequence ID" value="XM_027343514.1"/>
</dbReference>
<dbReference type="PROSITE" id="PS51159">
    <property type="entry name" value="CBM21"/>
    <property type="match status" value="1"/>
</dbReference>
<sequence length="526" mass="60193">MSTPLLSMSHHSNWCHSAVAATTASLNTGNVSFKGQTSRLDQHNGNFVMSSSFAKSTSNMLLPSTAIFFQKIGCSMSLPILYSDKLTPTNDNLNDNSSTNEDDDSLLTSSLPNLKFFDQNFHEISQRLDSIDSYKDKNEFVESVKNKTNTVDNEMMDQQEQKNSRVDSLDIYKRRRSSTELDLAIVKKCFKGKDNSIVSDESNETTIEEDLARLKIEMAKSSEYDSMAISKSPSDGQISNKQVNRKNSSMIPTLPDLELLSKHHENDDNADHHLQQTNHTYEQTAQQLNKTEDKNTESIHSVSKSNRSKSLSVNYKKKEVRFADTLGRALENVCFFDKDSKLPLRRYSSYTPPANNEWNTDSWHETESHIQNNSRLAASRPSKKLEFVANNFVNPSLSPFFNHRLSECKVLLHSLSMAETTVYGIVSVMNIHYEKRVSVRYSFDEWQTYIDREATYMLGSHDGHRDKFSFVIHARKQDFNIEDPSPCNHYRSTPKMLFAICLKTGDGKAYWDNNYNRNYRLDLISQ</sequence>
<dbReference type="Gene3D" id="2.60.40.2440">
    <property type="entry name" value="Carbohydrate binding type-21 domain"/>
    <property type="match status" value="1"/>
</dbReference>
<keyword evidence="3" id="KW-1185">Reference proteome</keyword>
<protein>
    <submittedName>
        <fullName evidence="4">Glycogen-binding subunit 76A-like isoform X1</fullName>
    </submittedName>
</protein>
<dbReference type="GO" id="GO:0008157">
    <property type="term" value="F:protein phosphatase 1 binding"/>
    <property type="evidence" value="ECO:0007669"/>
    <property type="project" value="TreeGrafter"/>
</dbReference>
<dbReference type="GO" id="GO:2001069">
    <property type="term" value="F:glycogen binding"/>
    <property type="evidence" value="ECO:0007669"/>
    <property type="project" value="TreeGrafter"/>
</dbReference>
<feature type="region of interest" description="Disordered" evidence="1">
    <location>
        <begin position="226"/>
        <end position="251"/>
    </location>
</feature>
<dbReference type="GO" id="GO:0005979">
    <property type="term" value="P:regulation of glycogen biosynthetic process"/>
    <property type="evidence" value="ECO:0007669"/>
    <property type="project" value="TreeGrafter"/>
</dbReference>
<dbReference type="AlphaFoldDB" id="A0A6P6Y227"/>
<dbReference type="PANTHER" id="PTHR12307:SF36">
    <property type="entry name" value="GLYCOGEN-BINDING SUBUNIT 76A"/>
    <property type="match status" value="1"/>
</dbReference>
<dbReference type="InterPro" id="IPR038175">
    <property type="entry name" value="CBM21_dom_sf"/>
</dbReference>
<dbReference type="OrthoDB" id="8942186at2759"/>
<reference evidence="4" key="1">
    <citation type="submission" date="2025-08" db="UniProtKB">
        <authorList>
            <consortium name="RefSeq"/>
        </authorList>
    </citation>
    <scope>IDENTIFICATION</scope>
    <source>
        <strain evidence="4">Airmid</strain>
    </source>
</reference>
<dbReference type="InParanoid" id="A0A6P6Y227"/>
<dbReference type="KEGG" id="dpte:113793470"/>
<dbReference type="InterPro" id="IPR005036">
    <property type="entry name" value="CBM21_dom"/>
</dbReference>
<dbReference type="Pfam" id="PF03370">
    <property type="entry name" value="CBM_21"/>
    <property type="match status" value="1"/>
</dbReference>
<name>A0A6P6Y227_DERPT</name>